<dbReference type="Pfam" id="PF13545">
    <property type="entry name" value="HTH_Crp_2"/>
    <property type="match status" value="1"/>
</dbReference>
<accession>A0A653IHL8</accession>
<dbReference type="InterPro" id="IPR000595">
    <property type="entry name" value="cNMP-bd_dom"/>
</dbReference>
<evidence type="ECO:0000313" key="8">
    <source>
        <dbReference type="Proteomes" id="UP000439752"/>
    </source>
</evidence>
<dbReference type="InterPro" id="IPR018490">
    <property type="entry name" value="cNMP-bd_dom_sf"/>
</dbReference>
<dbReference type="GO" id="GO:0003677">
    <property type="term" value="F:DNA binding"/>
    <property type="evidence" value="ECO:0007669"/>
    <property type="project" value="UniProtKB-KW"/>
</dbReference>
<evidence type="ECO:0000256" key="3">
    <source>
        <dbReference type="ARBA" id="ARBA00023159"/>
    </source>
</evidence>
<dbReference type="PROSITE" id="PS00888">
    <property type="entry name" value="CNMP_BINDING_1"/>
    <property type="match status" value="1"/>
</dbReference>
<dbReference type="CDD" id="cd00038">
    <property type="entry name" value="CAP_ED"/>
    <property type="match status" value="1"/>
</dbReference>
<dbReference type="InterPro" id="IPR050397">
    <property type="entry name" value="Env_Response_Regulators"/>
</dbReference>
<dbReference type="PANTHER" id="PTHR24567:SF26">
    <property type="entry name" value="REGULATORY PROTEIN YEIL"/>
    <property type="match status" value="1"/>
</dbReference>
<dbReference type="InterPro" id="IPR014710">
    <property type="entry name" value="RmlC-like_jellyroll"/>
</dbReference>
<dbReference type="InterPro" id="IPR036390">
    <property type="entry name" value="WH_DNA-bd_sf"/>
</dbReference>
<gene>
    <name evidence="7" type="ORF">EXIGUO9Y_380152</name>
</gene>
<name>A0A653IHL8_9BACL</name>
<dbReference type="SUPFAM" id="SSF46785">
    <property type="entry name" value="Winged helix' DNA-binding domain"/>
    <property type="match status" value="1"/>
</dbReference>
<dbReference type="PROSITE" id="PS51063">
    <property type="entry name" value="HTH_CRP_2"/>
    <property type="match status" value="1"/>
</dbReference>
<evidence type="ECO:0000256" key="1">
    <source>
        <dbReference type="ARBA" id="ARBA00023015"/>
    </source>
</evidence>
<dbReference type="AlphaFoldDB" id="A0A653IHL8"/>
<evidence type="ECO:0000256" key="2">
    <source>
        <dbReference type="ARBA" id="ARBA00023125"/>
    </source>
</evidence>
<evidence type="ECO:0000259" key="6">
    <source>
        <dbReference type="PROSITE" id="PS51063"/>
    </source>
</evidence>
<keyword evidence="2" id="KW-0238">DNA-binding</keyword>
<evidence type="ECO:0000313" key="7">
    <source>
        <dbReference type="EMBL" id="VWX38393.1"/>
    </source>
</evidence>
<evidence type="ECO:0000259" key="5">
    <source>
        <dbReference type="PROSITE" id="PS50042"/>
    </source>
</evidence>
<dbReference type="EMBL" id="CABWKQ010000032">
    <property type="protein sequence ID" value="VWX38393.1"/>
    <property type="molecule type" value="Genomic_DNA"/>
</dbReference>
<dbReference type="GO" id="GO:0005829">
    <property type="term" value="C:cytosol"/>
    <property type="evidence" value="ECO:0007669"/>
    <property type="project" value="TreeGrafter"/>
</dbReference>
<dbReference type="Pfam" id="PF00027">
    <property type="entry name" value="cNMP_binding"/>
    <property type="match status" value="1"/>
</dbReference>
<evidence type="ECO:0000256" key="4">
    <source>
        <dbReference type="ARBA" id="ARBA00023163"/>
    </source>
</evidence>
<protein>
    <submittedName>
        <fullName evidence="7">Crp/Fnr family transcriptional regulator</fullName>
    </submittedName>
</protein>
<reference evidence="7 8" key="1">
    <citation type="submission" date="2019-10" db="EMBL/GenBank/DDBJ databases">
        <authorList>
            <person name="Karimi E."/>
        </authorList>
    </citation>
    <scope>NUCLEOTIDE SEQUENCE [LARGE SCALE GENOMIC DNA]</scope>
    <source>
        <strain evidence="7">Exiguobacterium sp. 9Y</strain>
    </source>
</reference>
<keyword evidence="8" id="KW-1185">Reference proteome</keyword>
<dbReference type="RefSeq" id="WP_159174041.1">
    <property type="nucleotide sequence ID" value="NZ_LR732312.1"/>
</dbReference>
<dbReference type="Gene3D" id="2.60.120.10">
    <property type="entry name" value="Jelly Rolls"/>
    <property type="match status" value="1"/>
</dbReference>
<proteinExistence type="predicted"/>
<keyword evidence="4" id="KW-0804">Transcription</keyword>
<dbReference type="SUPFAM" id="SSF51206">
    <property type="entry name" value="cAMP-binding domain-like"/>
    <property type="match status" value="1"/>
</dbReference>
<organism evidence="7 8">
    <name type="scientific">Exiguobacterium oxidotolerans</name>
    <dbReference type="NCBI Taxonomy" id="223958"/>
    <lineage>
        <taxon>Bacteria</taxon>
        <taxon>Bacillati</taxon>
        <taxon>Bacillota</taxon>
        <taxon>Bacilli</taxon>
        <taxon>Bacillales</taxon>
        <taxon>Bacillales Family XII. Incertae Sedis</taxon>
        <taxon>Exiguobacterium</taxon>
    </lineage>
</organism>
<keyword evidence="3" id="KW-0010">Activator</keyword>
<dbReference type="InterPro" id="IPR012318">
    <property type="entry name" value="HTH_CRP"/>
</dbReference>
<dbReference type="SMART" id="SM00100">
    <property type="entry name" value="cNMP"/>
    <property type="match status" value="1"/>
</dbReference>
<dbReference type="GO" id="GO:0003700">
    <property type="term" value="F:DNA-binding transcription factor activity"/>
    <property type="evidence" value="ECO:0007669"/>
    <property type="project" value="TreeGrafter"/>
</dbReference>
<dbReference type="PANTHER" id="PTHR24567">
    <property type="entry name" value="CRP FAMILY TRANSCRIPTIONAL REGULATORY PROTEIN"/>
    <property type="match status" value="1"/>
</dbReference>
<keyword evidence="1" id="KW-0805">Transcription regulation</keyword>
<dbReference type="InterPro" id="IPR018488">
    <property type="entry name" value="cNMP-bd_CS"/>
</dbReference>
<dbReference type="PROSITE" id="PS50042">
    <property type="entry name" value="CNMP_BINDING_3"/>
    <property type="match status" value="1"/>
</dbReference>
<feature type="domain" description="HTH crp-type" evidence="6">
    <location>
        <begin position="145"/>
        <end position="210"/>
    </location>
</feature>
<sequence>MEDELLATYLERFQLTHVFDAHLRRHLERVEVEPGDYLCRQGDDAKHLYLLVEGKLKITHMSAAGRRLVLSFKHPFDLIGDIEYVRRIPLMNTVEAVTPVQVFRISYAALEQVGTDNPAFLRFLLETITMKFELKSHSMSFNLLYPAEVRLASYLLSMTPEQQMLPVTDLVDAADLIGTSYRHLNRVLLQFSREGLIDRTKREIKIIDRAGLMARVGESIYE</sequence>
<dbReference type="Proteomes" id="UP000439752">
    <property type="component" value="Unassembled WGS sequence"/>
</dbReference>
<feature type="domain" description="Cyclic nucleotide-binding" evidence="5">
    <location>
        <begin position="6"/>
        <end position="131"/>
    </location>
</feature>